<dbReference type="OrthoDB" id="9815825at2"/>
<feature type="domain" description="GFO/IDH/MocA-like oxidoreductase" evidence="3">
    <location>
        <begin position="161"/>
        <end position="231"/>
    </location>
</feature>
<dbReference type="AlphaFoldDB" id="A0A512D9B6"/>
<dbReference type="PANTHER" id="PTHR43708:SF4">
    <property type="entry name" value="OXIDOREDUCTASE YCEM-RELATED"/>
    <property type="match status" value="1"/>
</dbReference>
<dbReference type="Gene3D" id="3.30.360.10">
    <property type="entry name" value="Dihydrodipicolinate Reductase, domain 2"/>
    <property type="match status" value="1"/>
</dbReference>
<reference evidence="4 5" key="1">
    <citation type="submission" date="2019-07" db="EMBL/GenBank/DDBJ databases">
        <title>Whole genome shotgun sequence of Cellulomonas aerilata NBRC 106308.</title>
        <authorList>
            <person name="Hosoyama A."/>
            <person name="Uohara A."/>
            <person name="Ohji S."/>
            <person name="Ichikawa N."/>
        </authorList>
    </citation>
    <scope>NUCLEOTIDE SEQUENCE [LARGE SCALE GENOMIC DNA]</scope>
    <source>
        <strain evidence="4 5">NBRC 106308</strain>
    </source>
</reference>
<comment type="caution">
    <text evidence="4">The sequence shown here is derived from an EMBL/GenBank/DDBJ whole genome shotgun (WGS) entry which is preliminary data.</text>
</comment>
<dbReference type="Gene3D" id="3.40.50.720">
    <property type="entry name" value="NAD(P)-binding Rossmann-like Domain"/>
    <property type="match status" value="1"/>
</dbReference>
<dbReference type="InterPro" id="IPR051317">
    <property type="entry name" value="Gfo/Idh/MocA_oxidoreduct"/>
</dbReference>
<dbReference type="InterPro" id="IPR055170">
    <property type="entry name" value="GFO_IDH_MocA-like_dom"/>
</dbReference>
<name>A0A512D9B6_9CELL</name>
<evidence type="ECO:0000259" key="2">
    <source>
        <dbReference type="Pfam" id="PF01408"/>
    </source>
</evidence>
<dbReference type="GO" id="GO:0000166">
    <property type="term" value="F:nucleotide binding"/>
    <property type="evidence" value="ECO:0007669"/>
    <property type="project" value="InterPro"/>
</dbReference>
<dbReference type="PANTHER" id="PTHR43708">
    <property type="entry name" value="CONSERVED EXPRESSED OXIDOREDUCTASE (EUROFUNG)"/>
    <property type="match status" value="1"/>
</dbReference>
<dbReference type="InterPro" id="IPR036291">
    <property type="entry name" value="NAD(P)-bd_dom_sf"/>
</dbReference>
<keyword evidence="5" id="KW-1185">Reference proteome</keyword>
<keyword evidence="1" id="KW-0520">NAD</keyword>
<organism evidence="4 5">
    <name type="scientific">Cellulomonas aerilata</name>
    <dbReference type="NCBI Taxonomy" id="515326"/>
    <lineage>
        <taxon>Bacteria</taxon>
        <taxon>Bacillati</taxon>
        <taxon>Actinomycetota</taxon>
        <taxon>Actinomycetes</taxon>
        <taxon>Micrococcales</taxon>
        <taxon>Cellulomonadaceae</taxon>
        <taxon>Cellulomonas</taxon>
    </lineage>
</organism>
<dbReference type="Pfam" id="PF01408">
    <property type="entry name" value="GFO_IDH_MocA"/>
    <property type="match status" value="1"/>
</dbReference>
<evidence type="ECO:0000313" key="4">
    <source>
        <dbReference type="EMBL" id="GEO33059.1"/>
    </source>
</evidence>
<evidence type="ECO:0000256" key="1">
    <source>
        <dbReference type="ARBA" id="ARBA00023027"/>
    </source>
</evidence>
<dbReference type="EMBL" id="BJYY01000002">
    <property type="protein sequence ID" value="GEO33059.1"/>
    <property type="molecule type" value="Genomic_DNA"/>
</dbReference>
<sequence>MSDRTLRVGVVGAGNIAHVAQLPTLVGRDDVELSALVTRRADPSALVRRWGFRTVHPTVEAMLEAGDLDALFVLTPRSEHVDATRRALRAGVDVFCEKPLATSTQDAQDLARLAEEQGRVLMVGFNRRFAPVYEAGRQAFSDSGASFCVAQKNRAGSEYRATFENAIHMVDLLRWYCGGEPVDVAGHAAGQDPWQEDGVSALVRFDNGHTGVLMAARNAGGWGEKLDAYGDGVTAAITAPDRVSITQAGATTVREMSPEAFGWATATQTFGFAGAVHHFLDRVRDRQQPLTSGAEAAKTQLLLDQILAAAGLPTEELEGREWASHATR</sequence>
<dbReference type="SUPFAM" id="SSF55347">
    <property type="entry name" value="Glyceraldehyde-3-phosphate dehydrogenase-like, C-terminal domain"/>
    <property type="match status" value="1"/>
</dbReference>
<gene>
    <name evidence="4" type="ORF">CAE01nite_07840</name>
</gene>
<evidence type="ECO:0000313" key="5">
    <source>
        <dbReference type="Proteomes" id="UP000321181"/>
    </source>
</evidence>
<dbReference type="InterPro" id="IPR000683">
    <property type="entry name" value="Gfo/Idh/MocA-like_OxRdtase_N"/>
</dbReference>
<dbReference type="SUPFAM" id="SSF51735">
    <property type="entry name" value="NAD(P)-binding Rossmann-fold domains"/>
    <property type="match status" value="1"/>
</dbReference>
<accession>A0A512D9B6</accession>
<dbReference type="Proteomes" id="UP000321181">
    <property type="component" value="Unassembled WGS sequence"/>
</dbReference>
<dbReference type="Pfam" id="PF22725">
    <property type="entry name" value="GFO_IDH_MocA_C3"/>
    <property type="match status" value="1"/>
</dbReference>
<feature type="domain" description="Gfo/Idh/MocA-like oxidoreductase N-terminal" evidence="2">
    <location>
        <begin position="6"/>
        <end position="125"/>
    </location>
</feature>
<dbReference type="RefSeq" id="WP_146900276.1">
    <property type="nucleotide sequence ID" value="NZ_BAAARM010000001.1"/>
</dbReference>
<protein>
    <submittedName>
        <fullName evidence="4">Uncharacterized protein</fullName>
    </submittedName>
</protein>
<proteinExistence type="predicted"/>
<evidence type="ECO:0000259" key="3">
    <source>
        <dbReference type="Pfam" id="PF22725"/>
    </source>
</evidence>